<sequence length="325" mass="34225">MAVLPANPSRGTIEAVLALSTVMHAAAQAAQPKPSSSEADARTSGSSAAAAFARLRGGELGGSLAPHTPVPAAAAAAAAPVEVAGAAPRHLLVRHDKARRIVTIEVSETAVMAFYMSGCAFIIGGVALGCALWQRTRGGAPKQEPCEAGGVSVCVAMEYCAGGDLIDRMACRRGELPLLEAQLVSFLSTLCRTLYYVHSCGVLHRDLKSTNIFVTRGDATVKLGDFGLARAGASPAERHTHTHTHRGALQNGGCESVGLSRRRLSGSPRRHSRCGTDLYMSPEVEARKPYGAASDVYGLGCVLLEMLLQSQLRERRLAETRRESI</sequence>
<dbReference type="SUPFAM" id="SSF56112">
    <property type="entry name" value="Protein kinase-like (PK-like)"/>
    <property type="match status" value="1"/>
</dbReference>
<evidence type="ECO:0000256" key="8">
    <source>
        <dbReference type="ARBA" id="ARBA00048679"/>
    </source>
</evidence>
<evidence type="ECO:0000256" key="4">
    <source>
        <dbReference type="ARBA" id="ARBA00022741"/>
    </source>
</evidence>
<comment type="catalytic activity">
    <reaction evidence="8">
        <text>L-seryl-[protein] + ATP = O-phospho-L-seryl-[protein] + ADP + H(+)</text>
        <dbReference type="Rhea" id="RHEA:17989"/>
        <dbReference type="Rhea" id="RHEA-COMP:9863"/>
        <dbReference type="Rhea" id="RHEA-COMP:11604"/>
        <dbReference type="ChEBI" id="CHEBI:15378"/>
        <dbReference type="ChEBI" id="CHEBI:29999"/>
        <dbReference type="ChEBI" id="CHEBI:30616"/>
        <dbReference type="ChEBI" id="CHEBI:83421"/>
        <dbReference type="ChEBI" id="CHEBI:456216"/>
        <dbReference type="EC" id="2.7.11.1"/>
    </reaction>
</comment>
<protein>
    <recommendedName>
        <fullName evidence="1">non-specific serine/threonine protein kinase</fullName>
        <ecNumber evidence="1">2.7.11.1</ecNumber>
    </recommendedName>
</protein>
<dbReference type="InterPro" id="IPR000719">
    <property type="entry name" value="Prot_kinase_dom"/>
</dbReference>
<evidence type="ECO:0000256" key="7">
    <source>
        <dbReference type="ARBA" id="ARBA00047899"/>
    </source>
</evidence>
<dbReference type="Pfam" id="PF00069">
    <property type="entry name" value="Pkinase"/>
    <property type="match status" value="2"/>
</dbReference>
<feature type="transmembrane region" description="Helical" evidence="9">
    <location>
        <begin position="112"/>
        <end position="133"/>
    </location>
</feature>
<keyword evidence="5" id="KW-0418">Kinase</keyword>
<reference evidence="12" key="1">
    <citation type="journal article" date="2013" name="Nature">
        <title>Pan genome of the phytoplankton Emiliania underpins its global distribution.</title>
        <authorList>
            <person name="Read B.A."/>
            <person name="Kegel J."/>
            <person name="Klute M.J."/>
            <person name="Kuo A."/>
            <person name="Lefebvre S.C."/>
            <person name="Maumus F."/>
            <person name="Mayer C."/>
            <person name="Miller J."/>
            <person name="Monier A."/>
            <person name="Salamov A."/>
            <person name="Young J."/>
            <person name="Aguilar M."/>
            <person name="Claverie J.M."/>
            <person name="Frickenhaus S."/>
            <person name="Gonzalez K."/>
            <person name="Herman E.K."/>
            <person name="Lin Y.C."/>
            <person name="Napier J."/>
            <person name="Ogata H."/>
            <person name="Sarno A.F."/>
            <person name="Shmutz J."/>
            <person name="Schroeder D."/>
            <person name="de Vargas C."/>
            <person name="Verret F."/>
            <person name="von Dassow P."/>
            <person name="Valentin K."/>
            <person name="Van de Peer Y."/>
            <person name="Wheeler G."/>
            <person name="Dacks J.B."/>
            <person name="Delwiche C.F."/>
            <person name="Dyhrman S.T."/>
            <person name="Glockner G."/>
            <person name="John U."/>
            <person name="Richards T."/>
            <person name="Worden A.Z."/>
            <person name="Zhang X."/>
            <person name="Grigoriev I.V."/>
            <person name="Allen A.E."/>
            <person name="Bidle K."/>
            <person name="Borodovsky M."/>
            <person name="Bowler C."/>
            <person name="Brownlee C."/>
            <person name="Cock J.M."/>
            <person name="Elias M."/>
            <person name="Gladyshev V.N."/>
            <person name="Groth M."/>
            <person name="Guda C."/>
            <person name="Hadaegh A."/>
            <person name="Iglesias-Rodriguez M.D."/>
            <person name="Jenkins J."/>
            <person name="Jones B.M."/>
            <person name="Lawson T."/>
            <person name="Leese F."/>
            <person name="Lindquist E."/>
            <person name="Lobanov A."/>
            <person name="Lomsadze A."/>
            <person name="Malik S.B."/>
            <person name="Marsh M.E."/>
            <person name="Mackinder L."/>
            <person name="Mock T."/>
            <person name="Mueller-Roeber B."/>
            <person name="Pagarete A."/>
            <person name="Parker M."/>
            <person name="Probert I."/>
            <person name="Quesneville H."/>
            <person name="Raines C."/>
            <person name="Rensing S.A."/>
            <person name="Riano-Pachon D.M."/>
            <person name="Richier S."/>
            <person name="Rokitta S."/>
            <person name="Shiraiwa Y."/>
            <person name="Soanes D.M."/>
            <person name="van der Giezen M."/>
            <person name="Wahlund T.M."/>
            <person name="Williams B."/>
            <person name="Wilson W."/>
            <person name="Wolfe G."/>
            <person name="Wurch L.L."/>
        </authorList>
    </citation>
    <scope>NUCLEOTIDE SEQUENCE</scope>
</reference>
<dbReference type="GeneID" id="17267415"/>
<dbReference type="PaxDb" id="2903-EOD21862"/>
<evidence type="ECO:0000256" key="5">
    <source>
        <dbReference type="ARBA" id="ARBA00022777"/>
    </source>
</evidence>
<proteinExistence type="predicted"/>
<dbReference type="InterPro" id="IPR011009">
    <property type="entry name" value="Kinase-like_dom_sf"/>
</dbReference>
<dbReference type="eggNOG" id="KOG0589">
    <property type="taxonomic scope" value="Eukaryota"/>
</dbReference>
<keyword evidence="4" id="KW-0547">Nucleotide-binding</keyword>
<keyword evidence="2" id="KW-0723">Serine/threonine-protein kinase</keyword>
<evidence type="ECO:0000256" key="2">
    <source>
        <dbReference type="ARBA" id="ARBA00022527"/>
    </source>
</evidence>
<evidence type="ECO:0000259" key="10">
    <source>
        <dbReference type="PROSITE" id="PS50011"/>
    </source>
</evidence>
<evidence type="ECO:0000256" key="1">
    <source>
        <dbReference type="ARBA" id="ARBA00012513"/>
    </source>
</evidence>
<dbReference type="PROSITE" id="PS50011">
    <property type="entry name" value="PROTEIN_KINASE_DOM"/>
    <property type="match status" value="1"/>
</dbReference>
<evidence type="ECO:0000256" key="3">
    <source>
        <dbReference type="ARBA" id="ARBA00022679"/>
    </source>
</evidence>
<keyword evidence="9" id="KW-1133">Transmembrane helix</keyword>
<dbReference type="InterPro" id="IPR008271">
    <property type="entry name" value="Ser/Thr_kinase_AS"/>
</dbReference>
<keyword evidence="9" id="KW-0472">Membrane</keyword>
<dbReference type="SMART" id="SM00220">
    <property type="entry name" value="S_TKc"/>
    <property type="match status" value="1"/>
</dbReference>
<reference evidence="11" key="2">
    <citation type="submission" date="2024-10" db="UniProtKB">
        <authorList>
            <consortium name="EnsemblProtists"/>
        </authorList>
    </citation>
    <scope>IDENTIFICATION</scope>
</reference>
<dbReference type="AlphaFoldDB" id="A0A0D3JEC7"/>
<name>A0A0D3JEC7_EMIH1</name>
<keyword evidence="3" id="KW-0808">Transferase</keyword>
<dbReference type="RefSeq" id="XP_005774291.1">
    <property type="nucleotide sequence ID" value="XM_005774234.1"/>
</dbReference>
<evidence type="ECO:0000256" key="6">
    <source>
        <dbReference type="ARBA" id="ARBA00022840"/>
    </source>
</evidence>
<dbReference type="PANTHER" id="PTHR44899">
    <property type="entry name" value="CAMK FAMILY PROTEIN KINASE"/>
    <property type="match status" value="1"/>
</dbReference>
<accession>A0A0D3JEC7</accession>
<dbReference type="InterPro" id="IPR051131">
    <property type="entry name" value="NEK_Ser/Thr_kinase_NIMA"/>
</dbReference>
<dbReference type="Gene3D" id="1.10.510.10">
    <property type="entry name" value="Transferase(Phosphotransferase) domain 1"/>
    <property type="match status" value="1"/>
</dbReference>
<evidence type="ECO:0000313" key="11">
    <source>
        <dbReference type="EnsemblProtists" id="EOD21862"/>
    </source>
</evidence>
<keyword evidence="6" id="KW-0067">ATP-binding</keyword>
<dbReference type="EC" id="2.7.11.1" evidence="1"/>
<organism evidence="11 12">
    <name type="scientific">Emiliania huxleyi (strain CCMP1516)</name>
    <dbReference type="NCBI Taxonomy" id="280463"/>
    <lineage>
        <taxon>Eukaryota</taxon>
        <taxon>Haptista</taxon>
        <taxon>Haptophyta</taxon>
        <taxon>Prymnesiophyceae</taxon>
        <taxon>Isochrysidales</taxon>
        <taxon>Noelaerhabdaceae</taxon>
        <taxon>Emiliania</taxon>
    </lineage>
</organism>
<dbReference type="STRING" id="2903.R1CH72"/>
<dbReference type="KEGG" id="ehx:EMIHUDRAFT_444386"/>
<dbReference type="PANTHER" id="PTHR44899:SF3">
    <property type="entry name" value="SERINE_THREONINE-PROTEIN KINASE NEK1"/>
    <property type="match status" value="1"/>
</dbReference>
<evidence type="ECO:0000256" key="9">
    <source>
        <dbReference type="SAM" id="Phobius"/>
    </source>
</evidence>
<keyword evidence="12" id="KW-1185">Reference proteome</keyword>
<dbReference type="EnsemblProtists" id="EOD21862">
    <property type="protein sequence ID" value="EOD21862"/>
    <property type="gene ID" value="EMIHUDRAFT_444386"/>
</dbReference>
<dbReference type="HOGENOM" id="CLU_856845_0_0_1"/>
<comment type="catalytic activity">
    <reaction evidence="7">
        <text>L-threonyl-[protein] + ATP = O-phospho-L-threonyl-[protein] + ADP + H(+)</text>
        <dbReference type="Rhea" id="RHEA:46608"/>
        <dbReference type="Rhea" id="RHEA-COMP:11060"/>
        <dbReference type="Rhea" id="RHEA-COMP:11605"/>
        <dbReference type="ChEBI" id="CHEBI:15378"/>
        <dbReference type="ChEBI" id="CHEBI:30013"/>
        <dbReference type="ChEBI" id="CHEBI:30616"/>
        <dbReference type="ChEBI" id="CHEBI:61977"/>
        <dbReference type="ChEBI" id="CHEBI:456216"/>
        <dbReference type="EC" id="2.7.11.1"/>
    </reaction>
</comment>
<dbReference type="PROSITE" id="PS00108">
    <property type="entry name" value="PROTEIN_KINASE_ST"/>
    <property type="match status" value="1"/>
</dbReference>
<evidence type="ECO:0000313" key="12">
    <source>
        <dbReference type="Proteomes" id="UP000013827"/>
    </source>
</evidence>
<keyword evidence="9" id="KW-0812">Transmembrane</keyword>
<dbReference type="Proteomes" id="UP000013827">
    <property type="component" value="Unassembled WGS sequence"/>
</dbReference>
<dbReference type="GO" id="GO:0005524">
    <property type="term" value="F:ATP binding"/>
    <property type="evidence" value="ECO:0007669"/>
    <property type="project" value="UniProtKB-KW"/>
</dbReference>
<feature type="domain" description="Protein kinase" evidence="10">
    <location>
        <begin position="49"/>
        <end position="325"/>
    </location>
</feature>
<dbReference type="GO" id="GO:0004674">
    <property type="term" value="F:protein serine/threonine kinase activity"/>
    <property type="evidence" value="ECO:0007669"/>
    <property type="project" value="UniProtKB-KW"/>
</dbReference>